<feature type="transmembrane region" description="Helical" evidence="8">
    <location>
        <begin position="297"/>
        <end position="321"/>
    </location>
</feature>
<dbReference type="InterPro" id="IPR006037">
    <property type="entry name" value="RCK_C"/>
</dbReference>
<dbReference type="InterPro" id="IPR036721">
    <property type="entry name" value="RCK_C_sf"/>
</dbReference>
<feature type="transmembrane region" description="Helical" evidence="8">
    <location>
        <begin position="461"/>
        <end position="478"/>
    </location>
</feature>
<keyword evidence="3" id="KW-0813">Transport</keyword>
<evidence type="ECO:0000256" key="7">
    <source>
        <dbReference type="ARBA" id="ARBA00023136"/>
    </source>
</evidence>
<evidence type="ECO:0000256" key="2">
    <source>
        <dbReference type="ARBA" id="ARBA00005551"/>
    </source>
</evidence>
<feature type="transmembrane region" description="Helical" evidence="8">
    <location>
        <begin position="114"/>
        <end position="138"/>
    </location>
</feature>
<feature type="domain" description="RCK C-terminal" evidence="9">
    <location>
        <begin position="668"/>
        <end position="752"/>
    </location>
</feature>
<accession>A0A9D1XB53</accession>
<reference evidence="10" key="2">
    <citation type="submission" date="2021-04" db="EMBL/GenBank/DDBJ databases">
        <authorList>
            <person name="Gilroy R."/>
        </authorList>
    </citation>
    <scope>NUCLEOTIDE SEQUENCE</scope>
    <source>
        <strain evidence="10">ChiGjej6B6-14162</strain>
    </source>
</reference>
<evidence type="ECO:0000313" key="10">
    <source>
        <dbReference type="EMBL" id="HIX75856.1"/>
    </source>
</evidence>
<dbReference type="InterPro" id="IPR038770">
    <property type="entry name" value="Na+/solute_symporter_sf"/>
</dbReference>
<feature type="transmembrane region" description="Helical" evidence="8">
    <location>
        <begin position="187"/>
        <end position="210"/>
    </location>
</feature>
<dbReference type="GO" id="GO:0016020">
    <property type="term" value="C:membrane"/>
    <property type="evidence" value="ECO:0007669"/>
    <property type="project" value="UniProtKB-SubCell"/>
</dbReference>
<feature type="transmembrane region" description="Helical" evidence="8">
    <location>
        <begin position="61"/>
        <end position="80"/>
    </location>
</feature>
<dbReference type="SUPFAM" id="SSF116726">
    <property type="entry name" value="TrkA C-terminal domain-like"/>
    <property type="match status" value="2"/>
</dbReference>
<feature type="transmembrane region" description="Helical" evidence="8">
    <location>
        <begin position="526"/>
        <end position="548"/>
    </location>
</feature>
<keyword evidence="4" id="KW-0633">Potassium transport</keyword>
<reference evidence="10" key="1">
    <citation type="journal article" date="2021" name="PeerJ">
        <title>Extensive microbial diversity within the chicken gut microbiome revealed by metagenomics and culture.</title>
        <authorList>
            <person name="Gilroy R."/>
            <person name="Ravi A."/>
            <person name="Getino M."/>
            <person name="Pursley I."/>
            <person name="Horton D.L."/>
            <person name="Alikhan N.F."/>
            <person name="Baker D."/>
            <person name="Gharbi K."/>
            <person name="Hall N."/>
            <person name="Watson M."/>
            <person name="Adriaenssens E.M."/>
            <person name="Foster-Nyarko E."/>
            <person name="Jarju S."/>
            <person name="Secka A."/>
            <person name="Antonio M."/>
            <person name="Oren A."/>
            <person name="Chaudhuri R.R."/>
            <person name="La Ragione R."/>
            <person name="Hildebrand F."/>
            <person name="Pallen M.J."/>
        </authorList>
    </citation>
    <scope>NUCLEOTIDE SEQUENCE</scope>
    <source>
        <strain evidence="10">ChiGjej6B6-14162</strain>
    </source>
</reference>
<feature type="transmembrane region" description="Helical" evidence="8">
    <location>
        <begin position="222"/>
        <end position="238"/>
    </location>
</feature>
<gene>
    <name evidence="10" type="ORF">H9977_12615</name>
</gene>
<evidence type="ECO:0000256" key="5">
    <source>
        <dbReference type="ARBA" id="ARBA00022692"/>
    </source>
</evidence>
<feature type="transmembrane region" description="Helical" evidence="8">
    <location>
        <begin position="427"/>
        <end position="449"/>
    </location>
</feature>
<comment type="subcellular location">
    <subcellularLocation>
        <location evidence="1">Membrane</location>
        <topology evidence="1">Multi-pass membrane protein</topology>
    </subcellularLocation>
</comment>
<comment type="similarity">
    <text evidence="2">Belongs to the monovalent cation:proton antiporter 2 (CPA2) transporter (TC 2.A.37) family.</text>
</comment>
<feature type="transmembrane region" description="Helical" evidence="8">
    <location>
        <begin position="499"/>
        <end position="520"/>
    </location>
</feature>
<dbReference type="GO" id="GO:0015297">
    <property type="term" value="F:antiporter activity"/>
    <property type="evidence" value="ECO:0007669"/>
    <property type="project" value="InterPro"/>
</dbReference>
<dbReference type="GO" id="GO:1902600">
    <property type="term" value="P:proton transmembrane transport"/>
    <property type="evidence" value="ECO:0007669"/>
    <property type="project" value="InterPro"/>
</dbReference>
<dbReference type="EMBL" id="DXEL01000085">
    <property type="protein sequence ID" value="HIX75856.1"/>
    <property type="molecule type" value="Genomic_DNA"/>
</dbReference>
<evidence type="ECO:0000256" key="8">
    <source>
        <dbReference type="SAM" id="Phobius"/>
    </source>
</evidence>
<dbReference type="PANTHER" id="PTHR42751">
    <property type="entry name" value="SODIUM/HYDROGEN EXCHANGER FAMILY/TRKA DOMAIN PROTEIN"/>
    <property type="match status" value="1"/>
</dbReference>
<dbReference type="GO" id="GO:0006813">
    <property type="term" value="P:potassium ion transport"/>
    <property type="evidence" value="ECO:0007669"/>
    <property type="project" value="UniProtKB-KW"/>
</dbReference>
<feature type="transmembrane region" description="Helical" evidence="8">
    <location>
        <begin position="87"/>
        <end position="108"/>
    </location>
</feature>
<feature type="transmembrane region" description="Helical" evidence="8">
    <location>
        <begin position="32"/>
        <end position="49"/>
    </location>
</feature>
<dbReference type="Proteomes" id="UP000886740">
    <property type="component" value="Unassembled WGS sequence"/>
</dbReference>
<evidence type="ECO:0000256" key="3">
    <source>
        <dbReference type="ARBA" id="ARBA00022448"/>
    </source>
</evidence>
<evidence type="ECO:0000256" key="6">
    <source>
        <dbReference type="ARBA" id="ARBA00022989"/>
    </source>
</evidence>
<keyword evidence="5 8" id="KW-0812">Transmembrane</keyword>
<keyword evidence="6 8" id="KW-1133">Transmembrane helix</keyword>
<name>A0A9D1XB53_9BACT</name>
<proteinExistence type="inferred from homology"/>
<evidence type="ECO:0000313" key="11">
    <source>
        <dbReference type="Proteomes" id="UP000886740"/>
    </source>
</evidence>
<dbReference type="Pfam" id="PF00999">
    <property type="entry name" value="Na_H_Exchanger"/>
    <property type="match status" value="1"/>
</dbReference>
<keyword evidence="4" id="KW-0406">Ion transport</keyword>
<keyword evidence="4" id="KW-0630">Potassium</keyword>
<dbReference type="InterPro" id="IPR006153">
    <property type="entry name" value="Cation/H_exchanger_TM"/>
</dbReference>
<protein>
    <submittedName>
        <fullName evidence="10">Cation:proton antiporter</fullName>
    </submittedName>
</protein>
<feature type="transmembrane region" description="Helical" evidence="8">
    <location>
        <begin position="6"/>
        <end position="25"/>
    </location>
</feature>
<dbReference type="AlphaFoldDB" id="A0A9D1XB53"/>
<organism evidence="10 11">
    <name type="scientific">Candidatus Parabacteroides intestinipullorum</name>
    <dbReference type="NCBI Taxonomy" id="2838723"/>
    <lineage>
        <taxon>Bacteria</taxon>
        <taxon>Pseudomonadati</taxon>
        <taxon>Bacteroidota</taxon>
        <taxon>Bacteroidia</taxon>
        <taxon>Bacteroidales</taxon>
        <taxon>Tannerellaceae</taxon>
        <taxon>Parabacteroides</taxon>
    </lineage>
</organism>
<dbReference type="Gene3D" id="3.30.70.1450">
    <property type="entry name" value="Regulator of K+ conductance, C-terminal domain"/>
    <property type="match status" value="2"/>
</dbReference>
<evidence type="ECO:0000256" key="1">
    <source>
        <dbReference type="ARBA" id="ARBA00004141"/>
    </source>
</evidence>
<feature type="domain" description="RCK C-terminal" evidence="9">
    <location>
        <begin position="577"/>
        <end position="661"/>
    </location>
</feature>
<evidence type="ECO:0000259" key="9">
    <source>
        <dbReference type="PROSITE" id="PS51202"/>
    </source>
</evidence>
<dbReference type="PANTHER" id="PTHR42751:SF3">
    <property type="entry name" value="SODIUM_GLUTAMATE SYMPORTER"/>
    <property type="match status" value="1"/>
</dbReference>
<feature type="transmembrane region" description="Helical" evidence="8">
    <location>
        <begin position="150"/>
        <end position="175"/>
    </location>
</feature>
<feature type="transmembrane region" description="Helical" evidence="8">
    <location>
        <begin position="333"/>
        <end position="352"/>
    </location>
</feature>
<dbReference type="Pfam" id="PF02080">
    <property type="entry name" value="TrkA_C"/>
    <property type="match status" value="2"/>
</dbReference>
<evidence type="ECO:0000256" key="4">
    <source>
        <dbReference type="ARBA" id="ARBA00022538"/>
    </source>
</evidence>
<dbReference type="Gene3D" id="1.20.1530.20">
    <property type="match status" value="1"/>
</dbReference>
<sequence>MSETAPLISDLALILVIAGIVTLIFKKLNQPIILGYILSGFLTSPYFPLTPNVSDPANIETWAEIGIIFLLFAMGLDFSFKKLMRVGGTAVISAIIIVAGMMLVGYTAGNAMGFSHISSLFLGGMLSMSSTAIVFKAFDEMGLRDQKFAGVVIGILVVEDLVGVVLMVLLSTLAVSKQVEGMEMLNSILKLASFLIFWSILGIYLIPTFLKKAKQLLNDETLLIISLGLCLAMVMIAVKAGFSAALGAFVMGSLLAETVQASKIERLVKPVKDLFGAIFFVSVGMMIDPSLLTAYFIPILVLTLLVLVGQSFFGSVGVLVAGQPLKIAVQSGFSLTQVGEFAFIIATLGTSLGVTESFLYPVIVAVSVITTFLTPYMMRLAEPTYNFLDKRLPTSTKILLARYTSGSNTVRHKNAWHSLIRSMMIPVALYATFCVFSIVIFFTYISPIIMDHLPDWRGKTLSLLVILTILLPSFWAIVMKKNHSPEFKKLWNDNKYNRGPLVSLILIKVIICVSILMPVISHIFNVATGIGLVISIAIIVAAVFSKGLRKRSLSIERRFLENFSGTDTNLSALSEKEIAGRLPFDELHLVEQELPPYLSFLGKTLKEVNFRQRYGLNIVAIIRGDMRLNIPNGNERLFPYDKIVIVGTDEELERARASYRSEKQEHQAKTENTSSDFLSIEQYAIEPASPWDGQTISQSRIKEMGNCLIIGIERDGQAIMNPPANTRLQANDILWLAGERKQILALFGEKKKVN</sequence>
<dbReference type="GO" id="GO:0008324">
    <property type="term" value="F:monoatomic cation transmembrane transporter activity"/>
    <property type="evidence" value="ECO:0007669"/>
    <property type="project" value="InterPro"/>
</dbReference>
<dbReference type="PROSITE" id="PS51202">
    <property type="entry name" value="RCK_C"/>
    <property type="match status" value="2"/>
</dbReference>
<comment type="caution">
    <text evidence="10">The sequence shown here is derived from an EMBL/GenBank/DDBJ whole genome shotgun (WGS) entry which is preliminary data.</text>
</comment>
<keyword evidence="7 8" id="KW-0472">Membrane</keyword>
<feature type="transmembrane region" description="Helical" evidence="8">
    <location>
        <begin position="358"/>
        <end position="378"/>
    </location>
</feature>